<accession>A0A183IMI8</accession>
<reference evidence="3" key="1">
    <citation type="submission" date="2016-06" db="UniProtKB">
        <authorList>
            <consortium name="WormBaseParasite"/>
        </authorList>
    </citation>
    <scope>IDENTIFICATION</scope>
</reference>
<keyword evidence="2" id="KW-1185">Reference proteome</keyword>
<dbReference type="AlphaFoldDB" id="A0A183IMI8"/>
<protein>
    <submittedName>
        <fullName evidence="3">Secreted protein</fullName>
    </submittedName>
</protein>
<dbReference type="Proteomes" id="UP000270296">
    <property type="component" value="Unassembled WGS sequence"/>
</dbReference>
<reference evidence="1 2" key="2">
    <citation type="submission" date="2018-11" db="EMBL/GenBank/DDBJ databases">
        <authorList>
            <consortium name="Pathogen Informatics"/>
        </authorList>
    </citation>
    <scope>NUCLEOTIDE SEQUENCE [LARGE SCALE GENOMIC DNA]</scope>
</reference>
<gene>
    <name evidence="1" type="ORF">SBAD_LOCUS4834</name>
</gene>
<name>A0A183IMI8_9BILA</name>
<evidence type="ECO:0000313" key="2">
    <source>
        <dbReference type="Proteomes" id="UP000270296"/>
    </source>
</evidence>
<dbReference type="EMBL" id="UZAM01008582">
    <property type="protein sequence ID" value="VDP05515.1"/>
    <property type="molecule type" value="Genomic_DNA"/>
</dbReference>
<evidence type="ECO:0000313" key="3">
    <source>
        <dbReference type="WBParaSite" id="SBAD_0000503201-mRNA-1"/>
    </source>
</evidence>
<dbReference type="WBParaSite" id="SBAD_0000503201-mRNA-1">
    <property type="protein sequence ID" value="SBAD_0000503201-mRNA-1"/>
    <property type="gene ID" value="SBAD_0000503201"/>
</dbReference>
<evidence type="ECO:0000313" key="1">
    <source>
        <dbReference type="EMBL" id="VDP05515.1"/>
    </source>
</evidence>
<organism evidence="3">
    <name type="scientific">Soboliphyme baturini</name>
    <dbReference type="NCBI Taxonomy" id="241478"/>
    <lineage>
        <taxon>Eukaryota</taxon>
        <taxon>Metazoa</taxon>
        <taxon>Ecdysozoa</taxon>
        <taxon>Nematoda</taxon>
        <taxon>Enoplea</taxon>
        <taxon>Dorylaimia</taxon>
        <taxon>Dioctophymatida</taxon>
        <taxon>Dioctophymatoidea</taxon>
        <taxon>Soboliphymatidae</taxon>
        <taxon>Soboliphyme</taxon>
    </lineage>
</organism>
<sequence>MACVTPALWLDCCCQIISADLRFTFDQCLHVCDLSAFMAEMAFFCVDATSRTGKRSLIAGTLDKPVVVSDLWFLCRSPTRLRLHENSMSPTIGKSSLESYHSWLLSDARTQVTEQKVDIVLLS</sequence>
<proteinExistence type="predicted"/>